<dbReference type="GO" id="GO:0004252">
    <property type="term" value="F:serine-type endopeptidase activity"/>
    <property type="evidence" value="ECO:0007669"/>
    <property type="project" value="InterPro"/>
</dbReference>
<feature type="transmembrane region" description="Helical" evidence="6">
    <location>
        <begin position="216"/>
        <end position="236"/>
    </location>
</feature>
<dbReference type="PANTHER" id="PTHR43731:SF26">
    <property type="entry name" value="RHOMBOID-LIKE PROTEIN 10, CHLOROPLASTIC"/>
    <property type="match status" value="1"/>
</dbReference>
<dbReference type="EMBL" id="VSSQ01009673">
    <property type="protein sequence ID" value="MPM42282.1"/>
    <property type="molecule type" value="Genomic_DNA"/>
</dbReference>
<evidence type="ECO:0000256" key="6">
    <source>
        <dbReference type="SAM" id="Phobius"/>
    </source>
</evidence>
<sequence length="296" mass="31484">MGSPGLDGPGFRPCYRHPGRMTGITCQRCGRPICGECMIQASVGFQCPECVARARSRQPGTRTTSRRSRPRGGGAGRFRLREQSGTVLLIGLIVIIQALDSLSLYRVQGLLAYQGNAVLSGEVWRLVTHVLVSGGILALVINGFVLWMFGRTMEMMWGRWRFLATYFLAGLGAAVLMLAAGPTSVVLGGASSSIIGLLAANAGAKFHEREDARADLVLLAILVAFSVFTAPVLVIADVGSILAGGACGWLWMTEPRAGSSGRRRGRLTVSDQLHLRGALLILAVCVAVAAVAFFVR</sequence>
<feature type="transmembrane region" description="Helical" evidence="6">
    <location>
        <begin position="162"/>
        <end position="180"/>
    </location>
</feature>
<accession>A0A644ZN72</accession>
<feature type="transmembrane region" description="Helical" evidence="6">
    <location>
        <begin position="87"/>
        <end position="106"/>
    </location>
</feature>
<dbReference type="InterPro" id="IPR050925">
    <property type="entry name" value="Rhomboid_protease_S54"/>
</dbReference>
<evidence type="ECO:0000256" key="1">
    <source>
        <dbReference type="ARBA" id="ARBA00004141"/>
    </source>
</evidence>
<reference evidence="8" key="1">
    <citation type="submission" date="2019-08" db="EMBL/GenBank/DDBJ databases">
        <authorList>
            <person name="Kucharzyk K."/>
            <person name="Murdoch R.W."/>
            <person name="Higgins S."/>
            <person name="Loffler F."/>
        </authorList>
    </citation>
    <scope>NUCLEOTIDE SEQUENCE</scope>
</reference>
<feature type="region of interest" description="Disordered" evidence="5">
    <location>
        <begin position="56"/>
        <end position="77"/>
    </location>
</feature>
<dbReference type="InterPro" id="IPR022764">
    <property type="entry name" value="Peptidase_S54_rhomboid_dom"/>
</dbReference>
<dbReference type="InterPro" id="IPR035952">
    <property type="entry name" value="Rhomboid-like_sf"/>
</dbReference>
<comment type="caution">
    <text evidence="8">The sequence shown here is derived from an EMBL/GenBank/DDBJ whole genome shotgun (WGS) entry which is preliminary data.</text>
</comment>
<protein>
    <recommendedName>
        <fullName evidence="7">Peptidase S54 rhomboid domain-containing protein</fullName>
    </recommendedName>
</protein>
<keyword evidence="2 6" id="KW-0812">Transmembrane</keyword>
<comment type="subcellular location">
    <subcellularLocation>
        <location evidence="1">Membrane</location>
        <topology evidence="1">Multi-pass membrane protein</topology>
    </subcellularLocation>
</comment>
<evidence type="ECO:0000259" key="7">
    <source>
        <dbReference type="Pfam" id="PF01694"/>
    </source>
</evidence>
<dbReference type="SUPFAM" id="SSF144091">
    <property type="entry name" value="Rhomboid-like"/>
    <property type="match status" value="1"/>
</dbReference>
<gene>
    <name evidence="8" type="ORF">SDC9_88947</name>
</gene>
<dbReference type="Gene3D" id="1.20.1540.10">
    <property type="entry name" value="Rhomboid-like"/>
    <property type="match status" value="1"/>
</dbReference>
<name>A0A644ZN72_9ZZZZ</name>
<organism evidence="8">
    <name type="scientific">bioreactor metagenome</name>
    <dbReference type="NCBI Taxonomy" id="1076179"/>
    <lineage>
        <taxon>unclassified sequences</taxon>
        <taxon>metagenomes</taxon>
        <taxon>ecological metagenomes</taxon>
    </lineage>
</organism>
<keyword evidence="3 6" id="KW-1133">Transmembrane helix</keyword>
<evidence type="ECO:0000313" key="8">
    <source>
        <dbReference type="EMBL" id="MPM42282.1"/>
    </source>
</evidence>
<evidence type="ECO:0000256" key="5">
    <source>
        <dbReference type="SAM" id="MobiDB-lite"/>
    </source>
</evidence>
<keyword evidence="4 6" id="KW-0472">Membrane</keyword>
<evidence type="ECO:0000256" key="2">
    <source>
        <dbReference type="ARBA" id="ARBA00022692"/>
    </source>
</evidence>
<dbReference type="PANTHER" id="PTHR43731">
    <property type="entry name" value="RHOMBOID PROTEASE"/>
    <property type="match status" value="1"/>
</dbReference>
<feature type="domain" description="Peptidase S54 rhomboid" evidence="7">
    <location>
        <begin position="121"/>
        <end position="250"/>
    </location>
</feature>
<evidence type="ECO:0000256" key="3">
    <source>
        <dbReference type="ARBA" id="ARBA00022989"/>
    </source>
</evidence>
<dbReference type="Pfam" id="PF01694">
    <property type="entry name" value="Rhomboid"/>
    <property type="match status" value="1"/>
</dbReference>
<evidence type="ECO:0000256" key="4">
    <source>
        <dbReference type="ARBA" id="ARBA00023136"/>
    </source>
</evidence>
<proteinExistence type="predicted"/>
<dbReference type="AlphaFoldDB" id="A0A644ZN72"/>
<dbReference type="GO" id="GO:0016020">
    <property type="term" value="C:membrane"/>
    <property type="evidence" value="ECO:0007669"/>
    <property type="project" value="UniProtKB-SubCell"/>
</dbReference>
<dbReference type="SUPFAM" id="SSF57845">
    <property type="entry name" value="B-box zinc-binding domain"/>
    <property type="match status" value="1"/>
</dbReference>
<feature type="transmembrane region" description="Helical" evidence="6">
    <location>
        <begin position="186"/>
        <end position="204"/>
    </location>
</feature>
<feature type="transmembrane region" description="Helical" evidence="6">
    <location>
        <begin position="273"/>
        <end position="295"/>
    </location>
</feature>
<feature type="transmembrane region" description="Helical" evidence="6">
    <location>
        <begin position="126"/>
        <end position="150"/>
    </location>
</feature>